<reference evidence="2" key="1">
    <citation type="submission" date="2022-04" db="EMBL/GenBank/DDBJ databases">
        <title>Carnegiea gigantea Genome sequencing and assembly v2.</title>
        <authorList>
            <person name="Copetti D."/>
            <person name="Sanderson M.J."/>
            <person name="Burquez A."/>
            <person name="Wojciechowski M.F."/>
        </authorList>
    </citation>
    <scope>NUCLEOTIDE SEQUENCE</scope>
    <source>
        <strain evidence="2">SGP5-SGP5p</strain>
        <tissue evidence="2">Aerial part</tissue>
    </source>
</reference>
<name>A0A9Q1GNS9_9CARY</name>
<dbReference type="OrthoDB" id="851886at2759"/>
<comment type="caution">
    <text evidence="2">The sequence shown here is derived from an EMBL/GenBank/DDBJ whole genome shotgun (WGS) entry which is preliminary data.</text>
</comment>
<keyword evidence="3" id="KW-1185">Reference proteome</keyword>
<evidence type="ECO:0000313" key="2">
    <source>
        <dbReference type="EMBL" id="KAJ8421928.1"/>
    </source>
</evidence>
<dbReference type="AlphaFoldDB" id="A0A9Q1GNS9"/>
<accession>A0A9Q1GNS9</accession>
<evidence type="ECO:0000313" key="3">
    <source>
        <dbReference type="Proteomes" id="UP001153076"/>
    </source>
</evidence>
<protein>
    <recommendedName>
        <fullName evidence="1">DUF4283 domain-containing protein</fullName>
    </recommendedName>
</protein>
<feature type="domain" description="DUF4283" evidence="1">
    <location>
        <begin position="68"/>
        <end position="149"/>
    </location>
</feature>
<dbReference type="EMBL" id="JAKOGI010002472">
    <property type="protein sequence ID" value="KAJ8421928.1"/>
    <property type="molecule type" value="Genomic_DNA"/>
</dbReference>
<gene>
    <name evidence="2" type="ORF">Cgig2_033668</name>
</gene>
<dbReference type="Pfam" id="PF14111">
    <property type="entry name" value="DUF4283"/>
    <property type="match status" value="1"/>
</dbReference>
<dbReference type="InterPro" id="IPR025558">
    <property type="entry name" value="DUF4283"/>
</dbReference>
<evidence type="ECO:0000259" key="1">
    <source>
        <dbReference type="Pfam" id="PF14111"/>
    </source>
</evidence>
<dbReference type="PANTHER" id="PTHR33233">
    <property type="entry name" value="ENDONUCLEASE/EXONUCLEASE/PHOSPHATASE"/>
    <property type="match status" value="1"/>
</dbReference>
<dbReference type="PANTHER" id="PTHR33233:SF17">
    <property type="entry name" value="DUF4283 DOMAIN-CONTAINING PROTEIN"/>
    <property type="match status" value="1"/>
</dbReference>
<proteinExistence type="predicted"/>
<organism evidence="2 3">
    <name type="scientific">Carnegiea gigantea</name>
    <dbReference type="NCBI Taxonomy" id="171969"/>
    <lineage>
        <taxon>Eukaryota</taxon>
        <taxon>Viridiplantae</taxon>
        <taxon>Streptophyta</taxon>
        <taxon>Embryophyta</taxon>
        <taxon>Tracheophyta</taxon>
        <taxon>Spermatophyta</taxon>
        <taxon>Magnoliopsida</taxon>
        <taxon>eudicotyledons</taxon>
        <taxon>Gunneridae</taxon>
        <taxon>Pentapetalae</taxon>
        <taxon>Caryophyllales</taxon>
        <taxon>Cactineae</taxon>
        <taxon>Cactaceae</taxon>
        <taxon>Cactoideae</taxon>
        <taxon>Echinocereeae</taxon>
        <taxon>Carnegiea</taxon>
    </lineage>
</organism>
<dbReference type="Proteomes" id="UP001153076">
    <property type="component" value="Unassembled WGS sequence"/>
</dbReference>
<sequence length="159" mass="18131">MCYNGSIFNSSRQWNSDDPLTTFRSRTKLRDSQLICIPGTSVKFVEASIINGLKCAKIATEDVTPKIEYWQLAILCSVLGANPPLEVMKGYLRRVWKTLDIDKICLVKKGVFIVRFNNLDDQLTVVKRGVYYFDNKPLLVKPWNPEMDINTEAITSLPI</sequence>